<evidence type="ECO:0000259" key="2">
    <source>
        <dbReference type="Pfam" id="PF13116"/>
    </source>
</evidence>
<dbReference type="InterPro" id="IPR025263">
    <property type="entry name" value="YhdP_central"/>
</dbReference>
<reference evidence="3 4" key="1">
    <citation type="journal article" date="2017" name="Genome Announc.">
        <title>Complete Genome Sequences of Two Acetylene-Fermenting Pelobacter acetylenicus Strains.</title>
        <authorList>
            <person name="Sutton J.M."/>
            <person name="Baesman S.M."/>
            <person name="Fierst J.L."/>
            <person name="Poret-Peterson A.T."/>
            <person name="Oremland R.S."/>
            <person name="Dunlap D.S."/>
            <person name="Akob D.M."/>
        </authorList>
    </citation>
    <scope>NUCLEOTIDE SEQUENCE [LARGE SCALE GENOMIC DNA]</scope>
    <source>
        <strain evidence="3 4">SFB93</strain>
    </source>
</reference>
<dbReference type="OrthoDB" id="9758737at2"/>
<dbReference type="EMBL" id="CP015519">
    <property type="protein sequence ID" value="APG28637.1"/>
    <property type="molecule type" value="Genomic_DNA"/>
</dbReference>
<evidence type="ECO:0000313" key="4">
    <source>
        <dbReference type="Proteomes" id="UP000182517"/>
    </source>
</evidence>
<dbReference type="Pfam" id="PF13116">
    <property type="entry name" value="YhdP"/>
    <property type="match status" value="2"/>
</dbReference>
<feature type="domain" description="YhdP central" evidence="2">
    <location>
        <begin position="9"/>
        <end position="373"/>
    </location>
</feature>
<keyword evidence="1" id="KW-0472">Membrane</keyword>
<keyword evidence="1" id="KW-0812">Transmembrane</keyword>
<dbReference type="STRING" id="1842532.A7E78_12750"/>
<feature type="domain" description="YhdP central" evidence="2">
    <location>
        <begin position="399"/>
        <end position="1025"/>
    </location>
</feature>
<organism evidence="3 4">
    <name type="scientific">Syntrophotalea acetylenivorans</name>
    <dbReference type="NCBI Taxonomy" id="1842532"/>
    <lineage>
        <taxon>Bacteria</taxon>
        <taxon>Pseudomonadati</taxon>
        <taxon>Thermodesulfobacteriota</taxon>
        <taxon>Desulfuromonadia</taxon>
        <taxon>Desulfuromonadales</taxon>
        <taxon>Syntrophotaleaceae</taxon>
        <taxon>Syntrophotalea</taxon>
    </lineage>
</organism>
<dbReference type="PANTHER" id="PTHR30441:SF4">
    <property type="entry name" value="PROTEIN ASMA"/>
    <property type="match status" value="1"/>
</dbReference>
<name>A0A1L3GRT4_9BACT</name>
<dbReference type="GO" id="GO:0090313">
    <property type="term" value="P:regulation of protein targeting to membrane"/>
    <property type="evidence" value="ECO:0007669"/>
    <property type="project" value="TreeGrafter"/>
</dbReference>
<dbReference type="KEGG" id="pef:A7E78_12750"/>
<dbReference type="AlphaFoldDB" id="A0A1L3GRT4"/>
<dbReference type="RefSeq" id="WP_072284663.1">
    <property type="nucleotide sequence ID" value="NZ_CP015519.1"/>
</dbReference>
<keyword evidence="1" id="KW-1133">Transmembrane helix</keyword>
<evidence type="ECO:0000256" key="1">
    <source>
        <dbReference type="SAM" id="Phobius"/>
    </source>
</evidence>
<proteinExistence type="predicted"/>
<gene>
    <name evidence="3" type="ORF">A7E78_12750</name>
</gene>
<dbReference type="GO" id="GO:0005886">
    <property type="term" value="C:plasma membrane"/>
    <property type="evidence" value="ECO:0007669"/>
    <property type="project" value="TreeGrafter"/>
</dbReference>
<dbReference type="Proteomes" id="UP000182517">
    <property type="component" value="Chromosome"/>
</dbReference>
<dbReference type="PANTHER" id="PTHR30441">
    <property type="entry name" value="DUF748 DOMAIN-CONTAINING PROTEIN"/>
    <property type="match status" value="1"/>
</dbReference>
<dbReference type="InterPro" id="IPR052894">
    <property type="entry name" value="AsmA-related"/>
</dbReference>
<feature type="transmembrane region" description="Helical" evidence="1">
    <location>
        <begin position="7"/>
        <end position="27"/>
    </location>
</feature>
<keyword evidence="4" id="KW-1185">Reference proteome</keyword>
<evidence type="ECO:0000313" key="3">
    <source>
        <dbReference type="EMBL" id="APG28637.1"/>
    </source>
</evidence>
<sequence>MFRRHPILTLLGLLSVTGLLWVVYFLATFDLNLYRDELQVRLSNALSQPVRLGTASLSLRPGPTFDFTTIEIGSKEDRLLEADRLSLQTNLLPLLIGKLSFEKIVLHRPRVRFTLLTPAEKSPTQARPVVLLSKLLNSVRVHSLQIEQGTINLNDLRQQNTPFELQLTGINLNLRDVYSRQKSRLQLSGQLAGEPASRLEVAGRLALPTNPALWRQLWLDLSVHLKNIDPNGLCSFYAAQAGCSGSSGRLTLDLALHGSPEEGLSFKTDLQGENLLLKFPEHYPQPLNLQKFGFSGQWTADTGLNKFDDLTLHLNELQLAGHFSLQHGEADPWLEGGLSTQKLPLSTIADLLPATRAPFSHLLEGQTLGGTLRLGYSRFAGPLSQFQQQALHQTIKEATLYLEDGQFRFGKSPLFTRVKATATWQQQRLSLNDGTAQVLESPLQFSGTIDHPFQPTGSVTFGAGWVLPGRNLAKLFDNPKLQPLTAEGPILVSFNMGGLLSQLQWSLQADLQACSLRYEPGLAKPAGMPSGLKLQGLLTSDELKLTASSLKVGPLELKAIGYYKRQRAQDYLLRMTLTDTDLATWLPLIPALEPFQLRGQLSGEYSLQGSGSAAQQGEGVLSLTKCGVHFPKILGGDLQNFSGNLKLFSDHIEWQGVKGLLGKSKVSLGGQISNWSKPRIELNLNAKKLRANELIFPSPKATLHNLKGSLVFVGKQVNFNDLHVTLDSGTQVAVSGILQGGKNPELNLTARAGQADIDSVVALWQAPRKPARTPKKNRLKVVVKAEVAKGTYQGLLVEQATTTVTSVDGVLRLSPLRFHTGGGSCLAQIALHKDTNQNRLLTVSGQIKGVEASTLQYGKVLGEKGLLSGALDGDFQLTGELGANFLPTADGGFQLTIKEGVLRKFTFLAKVFSLLNVSQILTLQLPDMVEEGMPFSSLEGGFVLRDGVLTTEDLLITSNAMNLSLVGDINLVNKELDLILGVKPFGTVDKLVTHIPVAGWLLTGKEKALITAHFEITGPSKSPKVLPVPVTSVSTKVLGIFKRVLGLPGKLITDPGEVITGQPAKPAPQGP</sequence>
<protein>
    <recommendedName>
        <fullName evidence="2">YhdP central domain-containing protein</fullName>
    </recommendedName>
</protein>
<accession>A0A1L3GRT4</accession>